<gene>
    <name evidence="2" type="ORF">IMCC3317_08640</name>
</gene>
<reference evidence="2 3" key="1">
    <citation type="journal article" date="2013" name="Int. J. Syst. Evol. Microbiol.">
        <title>Kordia antarctica sp. nov., isolated from Antarctic seawater.</title>
        <authorList>
            <person name="Baek K."/>
            <person name="Choi A."/>
            <person name="Kang I."/>
            <person name="Lee K."/>
            <person name="Cho J.C."/>
        </authorList>
    </citation>
    <scope>NUCLEOTIDE SEQUENCE [LARGE SCALE GENOMIC DNA]</scope>
    <source>
        <strain evidence="2 3">IMCC3317</strain>
    </source>
</reference>
<organism evidence="2 3">
    <name type="scientific">Kordia antarctica</name>
    <dbReference type="NCBI Taxonomy" id="1218801"/>
    <lineage>
        <taxon>Bacteria</taxon>
        <taxon>Pseudomonadati</taxon>
        <taxon>Bacteroidota</taxon>
        <taxon>Flavobacteriia</taxon>
        <taxon>Flavobacteriales</taxon>
        <taxon>Flavobacteriaceae</taxon>
        <taxon>Kordia</taxon>
    </lineage>
</organism>
<dbReference type="RefSeq" id="WP_160128259.1">
    <property type="nucleotide sequence ID" value="NZ_CP019288.1"/>
</dbReference>
<proteinExistence type="predicted"/>
<protein>
    <recommendedName>
        <fullName evidence="4">Lipoprotein</fullName>
    </recommendedName>
</protein>
<dbReference type="Proteomes" id="UP000464657">
    <property type="component" value="Chromosome"/>
</dbReference>
<name>A0A7L4ZFM8_9FLAO</name>
<feature type="chain" id="PRO_5029652753" description="Lipoprotein" evidence="1">
    <location>
        <begin position="20"/>
        <end position="217"/>
    </location>
</feature>
<evidence type="ECO:0000313" key="2">
    <source>
        <dbReference type="EMBL" id="QHI35518.1"/>
    </source>
</evidence>
<evidence type="ECO:0008006" key="4">
    <source>
        <dbReference type="Google" id="ProtNLM"/>
    </source>
</evidence>
<evidence type="ECO:0000256" key="1">
    <source>
        <dbReference type="SAM" id="SignalP"/>
    </source>
</evidence>
<dbReference type="EMBL" id="CP019288">
    <property type="protein sequence ID" value="QHI35518.1"/>
    <property type="molecule type" value="Genomic_DNA"/>
</dbReference>
<keyword evidence="1" id="KW-0732">Signal</keyword>
<dbReference type="PROSITE" id="PS51257">
    <property type="entry name" value="PROKAR_LIPOPROTEIN"/>
    <property type="match status" value="1"/>
</dbReference>
<dbReference type="AlphaFoldDB" id="A0A7L4ZFM8"/>
<evidence type="ECO:0000313" key="3">
    <source>
        <dbReference type="Proteomes" id="UP000464657"/>
    </source>
</evidence>
<dbReference type="KEGG" id="kan:IMCC3317_08640"/>
<sequence length="217" mass="25810">MISKNLIAILFLITLFSCGTTKNSTNTTDEYFNIKISQDGKIVKEKNGIVELSKKPFKIHVDLVKTDHVYVSSSWGKYYYDYPIEQNIFECNDKSFFKDCRFVAIKTGNEDKFNVNKDIYVGDGSYQNVWFYEEDTEWHRFDKDIKVENGITYATVTVENIYDMDKRDERKYPESEYNYPIEKINSDIYFVFATDHYEKGMEHPKELQRKKILLKFK</sequence>
<feature type="signal peptide" evidence="1">
    <location>
        <begin position="1"/>
        <end position="19"/>
    </location>
</feature>
<dbReference type="OrthoDB" id="1269544at2"/>
<keyword evidence="3" id="KW-1185">Reference proteome</keyword>
<accession>A0A7L4ZFM8</accession>